<protein>
    <submittedName>
        <fullName evidence="1">PIR protein</fullName>
    </submittedName>
</protein>
<organism evidence="1 2">
    <name type="scientific">Plasmodium ovale</name>
    <name type="common">malaria parasite P. ovale</name>
    <dbReference type="NCBI Taxonomy" id="36330"/>
    <lineage>
        <taxon>Eukaryota</taxon>
        <taxon>Sar</taxon>
        <taxon>Alveolata</taxon>
        <taxon>Apicomplexa</taxon>
        <taxon>Aconoidasida</taxon>
        <taxon>Haemosporida</taxon>
        <taxon>Plasmodiidae</taxon>
        <taxon>Plasmodium</taxon>
        <taxon>Plasmodium (Plasmodium)</taxon>
    </lineage>
</organism>
<gene>
    <name evidence="1" type="primary">PowCR01_000204200</name>
    <name evidence="1" type="ORF">POWCR01_000204200</name>
</gene>
<proteinExistence type="predicted"/>
<dbReference type="OrthoDB" id="10335692at2759"/>
<name>A0A1C3KM65_PLAOA</name>
<dbReference type="AlphaFoldDB" id="A0A1C3KM65"/>
<sequence>MTAVEPDYDVFEYSQEFFQNEEQIDENVALNAHFCYTEENDALNYNIQFRNLCNKFVKLFEKLRTMNQYDSTKYRKYREYMNYWIAYKLRVTGLPNSLNPKFYEFLKNKYKECAPGGDLYNKIYQIHDRNFNNMDIIYKLYRIYYDLKAYNNVKCQNFYEKYQENYNLAVDKCYTTDEKLCNPLEKFAHFYKVNRRYKLHKCSREGLPQLPKFVTSKPSDGINFIDKIAHYLYQLSSKQTKKTLPIISNSKYPNLTKLLSFNYNLLLYSNDQEKRNNMMEILYEFIQFCEDRNTISLLDSLIHSFFKGFYEQEKSRIPFLNSFVEEFFEYYYKYSKYEYEVIYKECSTKKSSSSYCTLYNKCSQQIGKDLYKIKDDIQAHLKYKPTPDQELTQPLAHESTQPLAQELTQQLAQSFDSQNLGNEDSLQIEGDDKDSSHTTPINVGVGVGAFFTLSFLYKFTPLGSWVNRTFLGRGNTMYNYEEENDQDFFDHNSGFDNYISENNRFNVAYGAS</sequence>
<evidence type="ECO:0000313" key="2">
    <source>
        <dbReference type="Proteomes" id="UP000243200"/>
    </source>
</evidence>
<dbReference type="VEuPathDB" id="PlasmoDB:PocGH01_00229700"/>
<dbReference type="VEuPathDB" id="PlasmoDB:POWCR01_000204200"/>
<dbReference type="EMBL" id="FLRJ01000678">
    <property type="protein sequence ID" value="SBT75083.1"/>
    <property type="molecule type" value="Genomic_DNA"/>
</dbReference>
<evidence type="ECO:0000313" key="1">
    <source>
        <dbReference type="EMBL" id="SBT75083.1"/>
    </source>
</evidence>
<dbReference type="Proteomes" id="UP000243200">
    <property type="component" value="Unassembled WGS sequence"/>
</dbReference>
<accession>A0A1C3KM65</accession>
<reference evidence="1 2" key="1">
    <citation type="submission" date="2016-06" db="EMBL/GenBank/DDBJ databases">
        <authorList>
            <consortium name="Pathogen Informatics"/>
        </authorList>
    </citation>
    <scope>NUCLEOTIDE SEQUENCE [LARGE SCALE GENOMIC DNA]</scope>
</reference>